<organism evidence="2 3">
    <name type="scientific">Pontivivens insulae</name>
    <dbReference type="NCBI Taxonomy" id="1639689"/>
    <lineage>
        <taxon>Bacteria</taxon>
        <taxon>Pseudomonadati</taxon>
        <taxon>Pseudomonadota</taxon>
        <taxon>Alphaproteobacteria</taxon>
        <taxon>Rhodobacterales</taxon>
        <taxon>Paracoccaceae</taxon>
        <taxon>Pontivivens</taxon>
    </lineage>
</organism>
<sequence>MSDRYTIERLKEPDASERSPATAMLAKSEEFTKAALALVQGPGWMTTDVPHLIPTWFLVGHSWELAMKAAVRAEGETITQIREEFGHDIGKLKRWLSKRPKWQKILEHAQSASGLPSAEFDDLTSFLAAWHKANDVSRYVVTGYYQIPDPRPLLVAIETYQIRSRPLALSAYNEIS</sequence>
<protein>
    <recommendedName>
        <fullName evidence="4">HEPN domain-containing protein</fullName>
    </recommendedName>
</protein>
<keyword evidence="3" id="KW-1185">Reference proteome</keyword>
<dbReference type="AlphaFoldDB" id="A0A2R8AAZ5"/>
<reference evidence="2 3" key="1">
    <citation type="submission" date="2018-03" db="EMBL/GenBank/DDBJ databases">
        <authorList>
            <person name="Keele B.F."/>
        </authorList>
    </citation>
    <scope>NUCLEOTIDE SEQUENCE [LARGE SCALE GENOMIC DNA]</scope>
    <source>
        <strain evidence="2 3">CeCT 8812</strain>
    </source>
</reference>
<dbReference type="RefSeq" id="WP_146186142.1">
    <property type="nucleotide sequence ID" value="NZ_OMKW01000002.1"/>
</dbReference>
<evidence type="ECO:0008006" key="4">
    <source>
        <dbReference type="Google" id="ProtNLM"/>
    </source>
</evidence>
<evidence type="ECO:0000313" key="3">
    <source>
        <dbReference type="Proteomes" id="UP000244932"/>
    </source>
</evidence>
<gene>
    <name evidence="2" type="ORF">POI8812_01722</name>
</gene>
<proteinExistence type="predicted"/>
<dbReference type="Proteomes" id="UP000244932">
    <property type="component" value="Unassembled WGS sequence"/>
</dbReference>
<dbReference type="EMBL" id="OMKW01000002">
    <property type="protein sequence ID" value="SPF29414.1"/>
    <property type="molecule type" value="Genomic_DNA"/>
</dbReference>
<name>A0A2R8AAZ5_9RHOB</name>
<evidence type="ECO:0000256" key="1">
    <source>
        <dbReference type="SAM" id="MobiDB-lite"/>
    </source>
</evidence>
<feature type="compositionally biased region" description="Basic and acidic residues" evidence="1">
    <location>
        <begin position="1"/>
        <end position="17"/>
    </location>
</feature>
<evidence type="ECO:0000313" key="2">
    <source>
        <dbReference type="EMBL" id="SPF29414.1"/>
    </source>
</evidence>
<feature type="region of interest" description="Disordered" evidence="1">
    <location>
        <begin position="1"/>
        <end position="20"/>
    </location>
</feature>
<accession>A0A2R8AAZ5</accession>